<feature type="transmembrane region" description="Helical" evidence="3">
    <location>
        <begin position="12"/>
        <end position="30"/>
    </location>
</feature>
<evidence type="ECO:0000313" key="4">
    <source>
        <dbReference type="EMBL" id="CAB9510428.1"/>
    </source>
</evidence>
<dbReference type="Pfam" id="PF01793">
    <property type="entry name" value="Glyco_transf_15"/>
    <property type="match status" value="1"/>
</dbReference>
<proteinExistence type="inferred from homology"/>
<dbReference type="GO" id="GO:0005794">
    <property type="term" value="C:Golgi apparatus"/>
    <property type="evidence" value="ECO:0007669"/>
    <property type="project" value="TreeGrafter"/>
</dbReference>
<dbReference type="AlphaFoldDB" id="A0A9N8HCZ8"/>
<keyword evidence="3" id="KW-0472">Membrane</keyword>
<dbReference type="EMBL" id="CAICTM010000435">
    <property type="protein sequence ID" value="CAB9510428.1"/>
    <property type="molecule type" value="Genomic_DNA"/>
</dbReference>
<keyword evidence="3" id="KW-0812">Transmembrane</keyword>
<name>A0A9N8HCZ8_9STRA</name>
<accession>A0A9N8HCZ8</accession>
<keyword evidence="5" id="KW-1185">Reference proteome</keyword>
<comment type="similarity">
    <text evidence="1">Belongs to the glycosyltransferase 15 family.</text>
</comment>
<protein>
    <submittedName>
        <fullName evidence="4">K10967 alpha 1,2-mannosyltransferase</fullName>
    </submittedName>
</protein>
<organism evidence="4 5">
    <name type="scientific">Seminavis robusta</name>
    <dbReference type="NCBI Taxonomy" id="568900"/>
    <lineage>
        <taxon>Eukaryota</taxon>
        <taxon>Sar</taxon>
        <taxon>Stramenopiles</taxon>
        <taxon>Ochrophyta</taxon>
        <taxon>Bacillariophyta</taxon>
        <taxon>Bacillariophyceae</taxon>
        <taxon>Bacillariophycidae</taxon>
        <taxon>Naviculales</taxon>
        <taxon>Naviculaceae</taxon>
        <taxon>Seminavis</taxon>
    </lineage>
</organism>
<evidence type="ECO:0000256" key="2">
    <source>
        <dbReference type="ARBA" id="ARBA00022679"/>
    </source>
</evidence>
<keyword evidence="2" id="KW-0808">Transferase</keyword>
<dbReference type="Proteomes" id="UP001153069">
    <property type="component" value="Unassembled WGS sequence"/>
</dbReference>
<dbReference type="GO" id="GO:0016020">
    <property type="term" value="C:membrane"/>
    <property type="evidence" value="ECO:0007669"/>
    <property type="project" value="InterPro"/>
</dbReference>
<dbReference type="Gene3D" id="3.90.550.10">
    <property type="entry name" value="Spore Coat Polysaccharide Biosynthesis Protein SpsA, Chain A"/>
    <property type="match status" value="1"/>
</dbReference>
<dbReference type="InterPro" id="IPR029044">
    <property type="entry name" value="Nucleotide-diphossugar_trans"/>
</dbReference>
<dbReference type="GO" id="GO:0000032">
    <property type="term" value="P:cell wall mannoprotein biosynthetic process"/>
    <property type="evidence" value="ECO:0007669"/>
    <property type="project" value="TreeGrafter"/>
</dbReference>
<dbReference type="InterPro" id="IPR002685">
    <property type="entry name" value="Glyco_trans_15"/>
</dbReference>
<dbReference type="GO" id="GO:0000026">
    <property type="term" value="F:alpha-1,2-mannosyltransferase activity"/>
    <property type="evidence" value="ECO:0007669"/>
    <property type="project" value="TreeGrafter"/>
</dbReference>
<dbReference type="PANTHER" id="PTHR31121">
    <property type="entry name" value="ALPHA-1,2 MANNOSYLTRANSFERASE KTR1"/>
    <property type="match status" value="1"/>
</dbReference>
<dbReference type="PANTHER" id="PTHR31121:SF6">
    <property type="entry name" value="ALPHA-1,2 MANNOSYLTRANSFERASE KTR1"/>
    <property type="match status" value="1"/>
</dbReference>
<dbReference type="GO" id="GO:0006487">
    <property type="term" value="P:protein N-linked glycosylation"/>
    <property type="evidence" value="ECO:0007669"/>
    <property type="project" value="TreeGrafter"/>
</dbReference>
<sequence length="370" mass="43587">MRGWGSVTPWQRFLLVFTPLAVWHILFYPIDDKVATTINIQLSNNSKKNEDVVPNEHTEPLVFQEGQIRGAAMMLVSKPWTNRRGDRQCYFNKSMDDLARNWFPTNPYPIILQHPKGWTATEIKDIRQRWPQLQIYFSQPSFRKLKPPKLMQDDEKPLSSLGYKKMCAFKTYGIKEAPYIRTRQLDYLFYIDDDACVTEPIQYDVFATMQQHKIAYTYKQIFTDPENVVHGLPDFVQEYKRQHNNLQPANPTLEAFVLDHQKDGSQWAFSTNLEWLDVQEFFFRRPDIVEFYRVLQESGMIFHRRWGDAPLRFVMAYLFFHNSQVMRLCSEYVHSGWPTAVSTCTDPQQQTPTIQDAVLQQLKDCVATCN</sequence>
<evidence type="ECO:0000256" key="1">
    <source>
        <dbReference type="ARBA" id="ARBA00007677"/>
    </source>
</evidence>
<comment type="caution">
    <text evidence="4">The sequence shown here is derived from an EMBL/GenBank/DDBJ whole genome shotgun (WGS) entry which is preliminary data.</text>
</comment>
<dbReference type="SUPFAM" id="SSF53448">
    <property type="entry name" value="Nucleotide-diphospho-sugar transferases"/>
    <property type="match status" value="1"/>
</dbReference>
<reference evidence="4" key="1">
    <citation type="submission" date="2020-06" db="EMBL/GenBank/DDBJ databases">
        <authorList>
            <consortium name="Plant Systems Biology data submission"/>
        </authorList>
    </citation>
    <scope>NUCLEOTIDE SEQUENCE</scope>
    <source>
        <strain evidence="4">D6</strain>
    </source>
</reference>
<keyword evidence="3" id="KW-1133">Transmembrane helix</keyword>
<evidence type="ECO:0000313" key="5">
    <source>
        <dbReference type="Proteomes" id="UP001153069"/>
    </source>
</evidence>
<gene>
    <name evidence="4" type="ORF">SEMRO_436_G142500.1</name>
</gene>
<dbReference type="OrthoDB" id="439943at2759"/>
<evidence type="ECO:0000256" key="3">
    <source>
        <dbReference type="SAM" id="Phobius"/>
    </source>
</evidence>